<name>K0B5M4_GOTA9</name>
<dbReference type="RefSeq" id="WP_014968950.1">
    <property type="nucleotide sequence ID" value="NC_018664.1"/>
</dbReference>
<reference evidence="1 2" key="1">
    <citation type="journal article" date="2012" name="PLoS ONE">
        <title>The purine-utilizing bacterium Clostridium acidurici 9a: a genome-guided metabolic reconsideration.</title>
        <authorList>
            <person name="Hartwich K."/>
            <person name="Poehlein A."/>
            <person name="Daniel R."/>
        </authorList>
    </citation>
    <scope>NUCLEOTIDE SEQUENCE [LARGE SCALE GENOMIC DNA]</scope>
    <source>
        <strain evidence="2">ATCC 7906 / DSM 604 / BCRC 14475 / CIP 104303 / KCTC 5404 / NCIMB 10678 / 9a</strain>
    </source>
</reference>
<dbReference type="Proteomes" id="UP000006094">
    <property type="component" value="Chromosome"/>
</dbReference>
<dbReference type="KEGG" id="cad:Curi_c28240"/>
<accession>K0B5M4</accession>
<sequence>MKVINRESLFINCKLSSNDEVESYFNRRLFKVGTLGNIISQIKMCDNIIEFAYELGMENMMKFEVVDIGICNLGIVWILTKNFNVRLVTIRIYMKEEIFRKILQIQLEKRKDSSDVRKRFINSL</sequence>
<evidence type="ECO:0000313" key="2">
    <source>
        <dbReference type="Proteomes" id="UP000006094"/>
    </source>
</evidence>
<dbReference type="HOGENOM" id="CLU_1999868_0_0_9"/>
<organism evidence="1 2">
    <name type="scientific">Gottschalkia acidurici (strain ATCC 7906 / DSM 604 / BCRC 14475 / CIP 104303 / KCTC 5404 / NCIMB 10678 / 9a)</name>
    <name type="common">Clostridium acidurici</name>
    <dbReference type="NCBI Taxonomy" id="1128398"/>
    <lineage>
        <taxon>Bacteria</taxon>
        <taxon>Bacillati</taxon>
        <taxon>Bacillota</taxon>
        <taxon>Tissierellia</taxon>
        <taxon>Tissierellales</taxon>
        <taxon>Gottschalkiaceae</taxon>
        <taxon>Gottschalkia</taxon>
    </lineage>
</organism>
<dbReference type="STRING" id="1128398.Curi_c28240"/>
<evidence type="ECO:0000313" key="1">
    <source>
        <dbReference type="EMBL" id="AFS79816.1"/>
    </source>
</evidence>
<dbReference type="EMBL" id="CP003326">
    <property type="protein sequence ID" value="AFS79816.1"/>
    <property type="molecule type" value="Genomic_DNA"/>
</dbReference>
<proteinExistence type="predicted"/>
<gene>
    <name evidence="1" type="ordered locus">Curi_c28240</name>
</gene>
<protein>
    <submittedName>
        <fullName evidence="1">Uncharacterized protein</fullName>
    </submittedName>
</protein>
<dbReference type="AlphaFoldDB" id="K0B5M4"/>
<keyword evidence="2" id="KW-1185">Reference proteome</keyword>